<evidence type="ECO:0000256" key="1">
    <source>
        <dbReference type="SAM" id="MobiDB-lite"/>
    </source>
</evidence>
<protein>
    <submittedName>
        <fullName evidence="2">Uncharacterized protein</fullName>
    </submittedName>
</protein>
<dbReference type="Proteomes" id="UP000765891">
    <property type="component" value="Unassembled WGS sequence"/>
</dbReference>
<feature type="region of interest" description="Disordered" evidence="1">
    <location>
        <begin position="171"/>
        <end position="193"/>
    </location>
</feature>
<evidence type="ECO:0000313" key="3">
    <source>
        <dbReference type="EMBL" id="MBP1953571.1"/>
    </source>
</evidence>
<reference evidence="2" key="1">
    <citation type="journal article" date="2014" name="Int. J. Syst. Evol. Microbiol.">
        <title>Complete genome sequence of Corynebacterium casei LMG S-19264T (=DSM 44701T), isolated from a smear-ripened cheese.</title>
        <authorList>
            <consortium name="US DOE Joint Genome Institute (JGI-PGF)"/>
            <person name="Walter F."/>
            <person name="Albersmeier A."/>
            <person name="Kalinowski J."/>
            <person name="Ruckert C."/>
        </authorList>
    </citation>
    <scope>NUCLEOTIDE SEQUENCE</scope>
    <source>
        <strain evidence="2">JCM 16108</strain>
    </source>
</reference>
<evidence type="ECO:0000313" key="4">
    <source>
        <dbReference type="Proteomes" id="UP000614609"/>
    </source>
</evidence>
<name>A0A830FZ37_9EURY</name>
<accession>A0A830FZ37</accession>
<comment type="caution">
    <text evidence="2">The sequence shown here is derived from an EMBL/GenBank/DDBJ whole genome shotgun (WGS) entry which is preliminary data.</text>
</comment>
<proteinExistence type="predicted"/>
<keyword evidence="4" id="KW-1185">Reference proteome</keyword>
<organism evidence="2 4">
    <name type="scientific">Halarchaeum rubridurum</name>
    <dbReference type="NCBI Taxonomy" id="489911"/>
    <lineage>
        <taxon>Archaea</taxon>
        <taxon>Methanobacteriati</taxon>
        <taxon>Methanobacteriota</taxon>
        <taxon>Stenosarchaea group</taxon>
        <taxon>Halobacteria</taxon>
        <taxon>Halobacteriales</taxon>
        <taxon>Halobacteriaceae</taxon>
    </lineage>
</organism>
<sequence length="201" mass="22418">MTPDAVLAAIKRALEASEMDTGDVITEEPSYEGANNRLRQPWVTLQVTSMPRGTVHDTDRVAYVTDDAGNRVGRVFELDWEMDVQVDIHIAGGNVPWDATQLGFDCQQALRPFDSHNEGRALPDGDGGTVSDVSYLRIDEGRREDDLGGPDIRRWRQDLRVHFFDRTSTDGQPITTVHTPTTDETTTSSADGETLVWEYQP</sequence>
<dbReference type="RefSeq" id="WP_188871097.1">
    <property type="nucleotide sequence ID" value="NZ_BMOO01000003.1"/>
</dbReference>
<feature type="compositionally biased region" description="Low complexity" evidence="1">
    <location>
        <begin position="175"/>
        <end position="187"/>
    </location>
</feature>
<dbReference type="OrthoDB" id="384923at2157"/>
<reference evidence="2" key="2">
    <citation type="submission" date="2020-09" db="EMBL/GenBank/DDBJ databases">
        <authorList>
            <person name="Sun Q."/>
            <person name="Ohkuma M."/>
        </authorList>
    </citation>
    <scope>NUCLEOTIDE SEQUENCE</scope>
    <source>
        <strain evidence="2">JCM 16108</strain>
    </source>
</reference>
<dbReference type="AlphaFoldDB" id="A0A830FZ37"/>
<dbReference type="EMBL" id="JAGGKO010000001">
    <property type="protein sequence ID" value="MBP1953571.1"/>
    <property type="molecule type" value="Genomic_DNA"/>
</dbReference>
<evidence type="ECO:0000313" key="2">
    <source>
        <dbReference type="EMBL" id="GGM64308.1"/>
    </source>
</evidence>
<reference evidence="3" key="3">
    <citation type="submission" date="2021-03" db="EMBL/GenBank/DDBJ databases">
        <title>Genomic Encyclopedia of Type Strains, Phase IV (KMG-IV): sequencing the most valuable type-strain genomes for metagenomic binning, comparative biology and taxonomic classification.</title>
        <authorList>
            <person name="Goeker M."/>
        </authorList>
    </citation>
    <scope>NUCLEOTIDE SEQUENCE</scope>
    <source>
        <strain evidence="3">DSM 22443</strain>
    </source>
</reference>
<gene>
    <name evidence="2" type="ORF">GCM10009017_12900</name>
    <name evidence="3" type="ORF">J2752_000452</name>
</gene>
<dbReference type="EMBL" id="BMOO01000003">
    <property type="protein sequence ID" value="GGM64308.1"/>
    <property type="molecule type" value="Genomic_DNA"/>
</dbReference>
<dbReference type="Proteomes" id="UP000614609">
    <property type="component" value="Unassembled WGS sequence"/>
</dbReference>